<reference evidence="1 2" key="1">
    <citation type="submission" date="2023-07" db="EMBL/GenBank/DDBJ databases">
        <title>Genomic Encyclopedia of Type Strains, Phase IV (KMG-IV): sequencing the most valuable type-strain genomes for metagenomic binning, comparative biology and taxonomic classification.</title>
        <authorList>
            <person name="Goeker M."/>
        </authorList>
    </citation>
    <scope>NUCLEOTIDE SEQUENCE [LARGE SCALE GENOMIC DNA]</scope>
    <source>
        <strain evidence="1 2">DSM 16784</strain>
    </source>
</reference>
<comment type="caution">
    <text evidence="1">The sequence shown here is derived from an EMBL/GenBank/DDBJ whole genome shotgun (WGS) entry which is preliminary data.</text>
</comment>
<sequence length="287" mass="34580">MKPFKTYKQQLTILRDRELQIPNESRAIRKLETENYYCIINGYKDEFLRSTSPEKYMRYVTFDELICAVDMDRELRLVYLEYLIKIEKSIKTQIAYVFSRNHPNNTRAFLDFNNYDNSRRERGFSGCIHDTISLFLKKMGDNNESIRHYINNHQEVPFWIIINSLTMGEVAYVYFYLKSHQRNDIAAYYSHHRRTEHQNNTIRVNEDDIKKMLKQGNIFRNACAHDYRFYKKRSASFNIASLKNHMKYFLTKREFDTFTKKLDNIKEKYQSKINPTSFSKMMQVSGL</sequence>
<dbReference type="Pfam" id="PF07751">
    <property type="entry name" value="Abi_2"/>
    <property type="match status" value="1"/>
</dbReference>
<organism evidence="1 2">
    <name type="scientific">Breznakia pachnodae</name>
    <dbReference type="NCBI Taxonomy" id="265178"/>
    <lineage>
        <taxon>Bacteria</taxon>
        <taxon>Bacillati</taxon>
        <taxon>Bacillota</taxon>
        <taxon>Erysipelotrichia</taxon>
        <taxon>Erysipelotrichales</taxon>
        <taxon>Erysipelotrichaceae</taxon>
        <taxon>Breznakia</taxon>
    </lineage>
</organism>
<name>A0ABU0E5Y9_9FIRM</name>
<dbReference type="RefSeq" id="WP_307409839.1">
    <property type="nucleotide sequence ID" value="NZ_JAUSUR010000006.1"/>
</dbReference>
<gene>
    <name evidence="1" type="ORF">J2S15_003078</name>
</gene>
<keyword evidence="2" id="KW-1185">Reference proteome</keyword>
<evidence type="ECO:0000313" key="1">
    <source>
        <dbReference type="EMBL" id="MDQ0362324.1"/>
    </source>
</evidence>
<evidence type="ECO:0000313" key="2">
    <source>
        <dbReference type="Proteomes" id="UP001230220"/>
    </source>
</evidence>
<protein>
    <submittedName>
        <fullName evidence="1">Abortive infection bacteriophage resistance protein</fullName>
    </submittedName>
</protein>
<proteinExistence type="predicted"/>
<dbReference type="Proteomes" id="UP001230220">
    <property type="component" value="Unassembled WGS sequence"/>
</dbReference>
<accession>A0ABU0E5Y9</accession>
<dbReference type="EMBL" id="JAUSUR010000006">
    <property type="protein sequence ID" value="MDQ0362324.1"/>
    <property type="molecule type" value="Genomic_DNA"/>
</dbReference>
<dbReference type="InterPro" id="IPR011664">
    <property type="entry name" value="Abi_system_AbiD/AbiF-like"/>
</dbReference>